<gene>
    <name evidence="3" type="ORF">GCM10007857_32390</name>
</gene>
<feature type="transmembrane region" description="Helical" evidence="2">
    <location>
        <begin position="64"/>
        <end position="86"/>
    </location>
</feature>
<sequence length="402" mass="43711">MTDTVTSEPQPDEDRKISSSLQSLETSSFLDSVSTLALRVAGYDDPELLAQCSKGEKITAITEGCLFLLYVVLLTIVLIFLVHNLLQTAFSVLITMMSILVAIFIGLVDHVAFIRSAIFPAGMRSLRRGGFGANVTIGADAISRVCKTIRVALMLLLAFLTAIFVGLSLNGDAVRTVLTKQFYSLNAVAAQKAAKDEDAKRARVQKEYELALGAEASLASEVDRLLKQSNRKTSDATTSKLVANDGRLAQVRAALEEKRQILDRLDTNRPSNIEAAIEASPGFVPRDLSLVARIKALFQVVHDDPWAAVPTVLIDLFILGVDAAFLTLKGIGRPSTYCMGAARKHLRALVHEARLAEAERSEDQTPEMPERPEPQGPQAAPQKRGPGRPRKNGLDHTAKVMQ</sequence>
<feature type="transmembrane region" description="Helical" evidence="2">
    <location>
        <begin position="151"/>
        <end position="169"/>
    </location>
</feature>
<feature type="region of interest" description="Disordered" evidence="1">
    <location>
        <begin position="356"/>
        <end position="402"/>
    </location>
</feature>
<keyword evidence="4" id="KW-1185">Reference proteome</keyword>
<protein>
    <recommendedName>
        <fullName evidence="5">RDD domain-containing protein</fullName>
    </recommendedName>
</protein>
<comment type="caution">
    <text evidence="3">The sequence shown here is derived from an EMBL/GenBank/DDBJ whole genome shotgun (WGS) entry which is preliminary data.</text>
</comment>
<evidence type="ECO:0000256" key="2">
    <source>
        <dbReference type="SAM" id="Phobius"/>
    </source>
</evidence>
<dbReference type="EMBL" id="BSOW01000010">
    <property type="protein sequence ID" value="GLR86528.1"/>
    <property type="molecule type" value="Genomic_DNA"/>
</dbReference>
<keyword evidence="2" id="KW-0472">Membrane</keyword>
<evidence type="ECO:0000256" key="1">
    <source>
        <dbReference type="SAM" id="MobiDB-lite"/>
    </source>
</evidence>
<feature type="compositionally biased region" description="Basic and acidic residues" evidence="1">
    <location>
        <begin position="392"/>
        <end position="402"/>
    </location>
</feature>
<proteinExistence type="predicted"/>
<keyword evidence="2" id="KW-1133">Transmembrane helix</keyword>
<evidence type="ECO:0008006" key="5">
    <source>
        <dbReference type="Google" id="ProtNLM"/>
    </source>
</evidence>
<evidence type="ECO:0000313" key="4">
    <source>
        <dbReference type="Proteomes" id="UP001156905"/>
    </source>
</evidence>
<feature type="compositionally biased region" description="Basic and acidic residues" evidence="1">
    <location>
        <begin position="356"/>
        <end position="373"/>
    </location>
</feature>
<dbReference type="Proteomes" id="UP001156905">
    <property type="component" value="Unassembled WGS sequence"/>
</dbReference>
<organism evidence="3 4">
    <name type="scientific">Bradyrhizobium iriomotense</name>
    <dbReference type="NCBI Taxonomy" id="441950"/>
    <lineage>
        <taxon>Bacteria</taxon>
        <taxon>Pseudomonadati</taxon>
        <taxon>Pseudomonadota</taxon>
        <taxon>Alphaproteobacteria</taxon>
        <taxon>Hyphomicrobiales</taxon>
        <taxon>Nitrobacteraceae</taxon>
        <taxon>Bradyrhizobium</taxon>
    </lineage>
</organism>
<feature type="transmembrane region" description="Helical" evidence="2">
    <location>
        <begin position="92"/>
        <end position="118"/>
    </location>
</feature>
<evidence type="ECO:0000313" key="3">
    <source>
        <dbReference type="EMBL" id="GLR86528.1"/>
    </source>
</evidence>
<accession>A0ABQ6B2Z3</accession>
<name>A0ABQ6B2Z3_9BRAD</name>
<reference evidence="4" key="1">
    <citation type="journal article" date="2019" name="Int. J. Syst. Evol. Microbiol.">
        <title>The Global Catalogue of Microorganisms (GCM) 10K type strain sequencing project: providing services to taxonomists for standard genome sequencing and annotation.</title>
        <authorList>
            <consortium name="The Broad Institute Genomics Platform"/>
            <consortium name="The Broad Institute Genome Sequencing Center for Infectious Disease"/>
            <person name="Wu L."/>
            <person name="Ma J."/>
        </authorList>
    </citation>
    <scope>NUCLEOTIDE SEQUENCE [LARGE SCALE GENOMIC DNA]</scope>
    <source>
        <strain evidence="4">NBRC 102520</strain>
    </source>
</reference>
<keyword evidence="2" id="KW-0812">Transmembrane</keyword>